<accession>A0ABM1RZM5</accession>
<dbReference type="InterPro" id="IPR011604">
    <property type="entry name" value="PDDEXK-like_dom_sf"/>
</dbReference>
<dbReference type="PANTHER" id="PTHR47526:SF3">
    <property type="entry name" value="PHD-TYPE DOMAIN-CONTAINING PROTEIN"/>
    <property type="match status" value="1"/>
</dbReference>
<dbReference type="RefSeq" id="XP_022236830.1">
    <property type="nucleotide sequence ID" value="XM_022381122.1"/>
</dbReference>
<feature type="domain" description="YqaJ viral recombinase" evidence="1">
    <location>
        <begin position="51"/>
        <end position="157"/>
    </location>
</feature>
<evidence type="ECO:0000313" key="2">
    <source>
        <dbReference type="Proteomes" id="UP000694941"/>
    </source>
</evidence>
<reference evidence="3" key="1">
    <citation type="submission" date="2025-08" db="UniProtKB">
        <authorList>
            <consortium name="RefSeq"/>
        </authorList>
    </citation>
    <scope>IDENTIFICATION</scope>
    <source>
        <tissue evidence="3">Muscle</tissue>
    </source>
</reference>
<gene>
    <name evidence="3" type="primary">LOC111084400</name>
</gene>
<keyword evidence="2" id="KW-1185">Reference proteome</keyword>
<dbReference type="CDD" id="cd22343">
    <property type="entry name" value="PDDEXK_lambda_exonuclease-like"/>
    <property type="match status" value="1"/>
</dbReference>
<evidence type="ECO:0000259" key="1">
    <source>
        <dbReference type="Pfam" id="PF09588"/>
    </source>
</evidence>
<dbReference type="Proteomes" id="UP000694941">
    <property type="component" value="Unplaced"/>
</dbReference>
<dbReference type="Pfam" id="PF09588">
    <property type="entry name" value="YqaJ"/>
    <property type="match status" value="1"/>
</dbReference>
<name>A0ABM1RZM5_LIMPO</name>
<dbReference type="Gene3D" id="3.90.320.10">
    <property type="match status" value="1"/>
</dbReference>
<dbReference type="InterPro" id="IPR011335">
    <property type="entry name" value="Restrct_endonuc-II-like"/>
</dbReference>
<dbReference type="PANTHER" id="PTHR47526">
    <property type="entry name" value="ATP-DEPENDENT DNA HELICASE"/>
    <property type="match status" value="1"/>
</dbReference>
<dbReference type="InterPro" id="IPR019080">
    <property type="entry name" value="YqaJ_viral_recombinase"/>
</dbReference>
<dbReference type="GeneID" id="111084400"/>
<dbReference type="SUPFAM" id="SSF52980">
    <property type="entry name" value="Restriction endonuclease-like"/>
    <property type="match status" value="1"/>
</dbReference>
<proteinExistence type="predicted"/>
<protein>
    <submittedName>
        <fullName evidence="3">Uncharacterized protein LOC111084400</fullName>
    </submittedName>
</protein>
<feature type="non-terminal residue" evidence="3">
    <location>
        <position position="157"/>
    </location>
</feature>
<sequence>MDILSSLQQPDYNPDNLSELCNDVYTKYQVTTQQANNLETATRNQSISSLWYQHRMGRITASQAHDVLTRRVTTPADNLVKRIVGYSTYNLSSKNSVKWGIDHEEECRNAYVQHQQSTHTSFTCVPSGFVIDTNHPFLGASPDGIVSCQCCGKGTLE</sequence>
<organism evidence="2 3">
    <name type="scientific">Limulus polyphemus</name>
    <name type="common">Atlantic horseshoe crab</name>
    <dbReference type="NCBI Taxonomy" id="6850"/>
    <lineage>
        <taxon>Eukaryota</taxon>
        <taxon>Metazoa</taxon>
        <taxon>Ecdysozoa</taxon>
        <taxon>Arthropoda</taxon>
        <taxon>Chelicerata</taxon>
        <taxon>Merostomata</taxon>
        <taxon>Xiphosura</taxon>
        <taxon>Limulidae</taxon>
        <taxon>Limulus</taxon>
    </lineage>
</organism>
<evidence type="ECO:0000313" key="3">
    <source>
        <dbReference type="RefSeq" id="XP_022236830.1"/>
    </source>
</evidence>